<keyword evidence="7" id="KW-1185">Reference proteome</keyword>
<feature type="region of interest" description="Disordered" evidence="4">
    <location>
        <begin position="787"/>
        <end position="812"/>
    </location>
</feature>
<evidence type="ECO:0000259" key="5">
    <source>
        <dbReference type="PROSITE" id="PS52004"/>
    </source>
</evidence>
<keyword evidence="1" id="KW-0596">Phosphopantetheine</keyword>
<dbReference type="Pfam" id="PF02801">
    <property type="entry name" value="Ketoacyl-synt_C"/>
    <property type="match status" value="1"/>
</dbReference>
<evidence type="ECO:0000313" key="7">
    <source>
        <dbReference type="Proteomes" id="UP001595872"/>
    </source>
</evidence>
<dbReference type="CDD" id="cd00833">
    <property type="entry name" value="PKS"/>
    <property type="match status" value="1"/>
</dbReference>
<dbReference type="Pfam" id="PF00109">
    <property type="entry name" value="ketoacyl-synt"/>
    <property type="match status" value="3"/>
</dbReference>
<dbReference type="Gene3D" id="3.40.47.10">
    <property type="match status" value="3"/>
</dbReference>
<dbReference type="RefSeq" id="WP_378265096.1">
    <property type="nucleotide sequence ID" value="NZ_JBHSIT010000020.1"/>
</dbReference>
<sequence>MSAHTSRALVAVVGMGLVTPGASGPEDFWELLRTDRPVFGEPVRRYDPHAFHSADPDAADRTYGRTFGEITGFVPHRRLEPEWTADSADLQVGWLRHSLLQALDTAALPPDGRCGLYVAASSEASHELDAALAADLAAAGMAVHSAAGPEGHHGAGVRDEVEDVRARIRAAIAETERCADRHHCRFLPHEQVRRAACGVLPDDTRTLVVDNICPAGLYAVDLGVTRLIDGEVDIAFCGGMSAHGPLRQVYFAKMGALSRSGDVRAFDAAADGTMFSDGAAAVALKRLDDAHRDGDAVLGVLVGFGGASDGGGKAIFAPNPTGQVRAMRRAHEVNAVPASEVAWVVAHGTATVTGDHVELCSIATAYAEKPTWATSNKTIAGHTGMACGIVSLIQAITGLNKGVVPAQRRFTARAGGAADQEQARVPTEDVPLTPPAASDGSAARDGSAAGPTPRPLVGVFACGLGGINGHLLVQHPDRPVGGLVSARPCTDQEVAVVGWSAVLPGYPDRAAVRQLLADPGAPLPAASFGEHFDPPPFSRVRVAPGIARQIDRCQHLALLAVADFVDHHGRCWDGLEERTGVFGVHYGSTHLGADSTVRGFADALRRRFAGTPDEKACEAFLSEHGARTAPIGPYTLPGRMPCVALGWIANRHDLHGPTMILDCGLDSGLAAIHVASGQLRRGELDVALVLGLNTGPPRETARFLGVDPHEIAEGAFLLALTRRKVAAARGWNVPALVSTCTTPPSTAIATGECGLGAGAVTGRPTYLAADGVVAVMRAIEQRPRLPRRLDGPSGFAVTVLPPTDPSPAQRWR</sequence>
<evidence type="ECO:0000313" key="6">
    <source>
        <dbReference type="EMBL" id="MFC4913814.1"/>
    </source>
</evidence>
<feature type="compositionally biased region" description="Low complexity" evidence="4">
    <location>
        <begin position="435"/>
        <end position="450"/>
    </location>
</feature>
<accession>A0ABV9UD62</accession>
<feature type="domain" description="Ketosynthase family 3 (KS3)" evidence="5">
    <location>
        <begin position="7"/>
        <end position="475"/>
    </location>
</feature>
<evidence type="ECO:0000256" key="1">
    <source>
        <dbReference type="ARBA" id="ARBA00022450"/>
    </source>
</evidence>
<dbReference type="InterPro" id="IPR014031">
    <property type="entry name" value="Ketoacyl_synth_C"/>
</dbReference>
<name>A0ABV9UD62_9ACTN</name>
<dbReference type="Proteomes" id="UP001595872">
    <property type="component" value="Unassembled WGS sequence"/>
</dbReference>
<dbReference type="InterPro" id="IPR050091">
    <property type="entry name" value="PKS_NRPS_Biosynth_Enz"/>
</dbReference>
<evidence type="ECO:0000256" key="3">
    <source>
        <dbReference type="RuleBase" id="RU003694"/>
    </source>
</evidence>
<protein>
    <submittedName>
        <fullName evidence="6">Beta-ketoacyl synthase N-terminal-like domain-containing protein</fullName>
    </submittedName>
</protein>
<dbReference type="PANTHER" id="PTHR43775">
    <property type="entry name" value="FATTY ACID SYNTHASE"/>
    <property type="match status" value="1"/>
</dbReference>
<dbReference type="SUPFAM" id="SSF53901">
    <property type="entry name" value="Thiolase-like"/>
    <property type="match status" value="2"/>
</dbReference>
<dbReference type="InterPro" id="IPR020841">
    <property type="entry name" value="PKS_Beta-ketoAc_synthase_dom"/>
</dbReference>
<evidence type="ECO:0000256" key="4">
    <source>
        <dbReference type="SAM" id="MobiDB-lite"/>
    </source>
</evidence>
<dbReference type="PROSITE" id="PS52004">
    <property type="entry name" value="KS3_2"/>
    <property type="match status" value="1"/>
</dbReference>
<dbReference type="SMART" id="SM00825">
    <property type="entry name" value="PKS_KS"/>
    <property type="match status" value="1"/>
</dbReference>
<proteinExistence type="inferred from homology"/>
<feature type="region of interest" description="Disordered" evidence="4">
    <location>
        <begin position="414"/>
        <end position="450"/>
    </location>
</feature>
<dbReference type="PANTHER" id="PTHR43775:SF37">
    <property type="entry name" value="SI:DKEY-61P9.11"/>
    <property type="match status" value="1"/>
</dbReference>
<dbReference type="InterPro" id="IPR016039">
    <property type="entry name" value="Thiolase-like"/>
</dbReference>
<dbReference type="EMBL" id="JBHSIT010000020">
    <property type="protein sequence ID" value="MFC4913814.1"/>
    <property type="molecule type" value="Genomic_DNA"/>
</dbReference>
<gene>
    <name evidence="6" type="ORF">ACFPCY_41470</name>
</gene>
<dbReference type="InterPro" id="IPR014030">
    <property type="entry name" value="Ketoacyl_synth_N"/>
</dbReference>
<reference evidence="7" key="1">
    <citation type="journal article" date="2019" name="Int. J. Syst. Evol. Microbiol.">
        <title>The Global Catalogue of Microorganisms (GCM) 10K type strain sequencing project: providing services to taxonomists for standard genome sequencing and annotation.</title>
        <authorList>
            <consortium name="The Broad Institute Genomics Platform"/>
            <consortium name="The Broad Institute Genome Sequencing Center for Infectious Disease"/>
            <person name="Wu L."/>
            <person name="Ma J."/>
        </authorList>
    </citation>
    <scope>NUCLEOTIDE SEQUENCE [LARGE SCALE GENOMIC DNA]</scope>
    <source>
        <strain evidence="7">KLKA75</strain>
    </source>
</reference>
<organism evidence="6 7">
    <name type="scientific">Actinomadura gamaensis</name>
    <dbReference type="NCBI Taxonomy" id="1763541"/>
    <lineage>
        <taxon>Bacteria</taxon>
        <taxon>Bacillati</taxon>
        <taxon>Actinomycetota</taxon>
        <taxon>Actinomycetes</taxon>
        <taxon>Streptosporangiales</taxon>
        <taxon>Thermomonosporaceae</taxon>
        <taxon>Actinomadura</taxon>
    </lineage>
</organism>
<comment type="caution">
    <text evidence="6">The sequence shown here is derived from an EMBL/GenBank/DDBJ whole genome shotgun (WGS) entry which is preliminary data.</text>
</comment>
<evidence type="ECO:0000256" key="2">
    <source>
        <dbReference type="ARBA" id="ARBA00022553"/>
    </source>
</evidence>
<keyword evidence="3" id="KW-0808">Transferase</keyword>
<keyword evidence="2" id="KW-0597">Phosphoprotein</keyword>
<comment type="similarity">
    <text evidence="3">Belongs to the thiolase-like superfamily. Beta-ketoacyl-ACP synthases family.</text>
</comment>